<evidence type="ECO:0000256" key="2">
    <source>
        <dbReference type="ARBA" id="ARBA00022490"/>
    </source>
</evidence>
<dbReference type="InterPro" id="IPR023562">
    <property type="entry name" value="ClpP/TepA"/>
</dbReference>
<dbReference type="InterPro" id="IPR029045">
    <property type="entry name" value="ClpP/crotonase-like_dom_sf"/>
</dbReference>
<dbReference type="Gene3D" id="3.90.226.10">
    <property type="entry name" value="2-enoyl-CoA Hydratase, Chain A, domain 1"/>
    <property type="match status" value="1"/>
</dbReference>
<dbReference type="NCBIfam" id="NF045542">
    <property type="entry name" value="Clp_rel_HeadMat"/>
    <property type="match status" value="1"/>
</dbReference>
<dbReference type="PRINTS" id="PR00127">
    <property type="entry name" value="CLPPROTEASEP"/>
</dbReference>
<proteinExistence type="inferred from homology"/>
<dbReference type="NCBIfam" id="NF045540">
    <property type="entry name" value="scaf_prot_MCP1"/>
    <property type="match status" value="1"/>
</dbReference>
<keyword evidence="2" id="KW-0963">Cytoplasm</keyword>
<dbReference type="Pfam" id="PF00574">
    <property type="entry name" value="CLP_protease"/>
    <property type="match status" value="1"/>
</dbReference>
<dbReference type="CDD" id="cd07016">
    <property type="entry name" value="S14_ClpP_1"/>
    <property type="match status" value="1"/>
</dbReference>
<dbReference type="EMBL" id="KP795616">
    <property type="protein sequence ID" value="AKN38791.1"/>
    <property type="molecule type" value="Genomic_DNA"/>
</dbReference>
<protein>
    <recommendedName>
        <fullName evidence="6">ATP-dependent Clp protease proteolytic subunit</fullName>
    </recommendedName>
</protein>
<dbReference type="InterPro" id="IPR001907">
    <property type="entry name" value="ClpP"/>
</dbReference>
<evidence type="ECO:0000256" key="1">
    <source>
        <dbReference type="ARBA" id="ARBA00007039"/>
    </source>
</evidence>
<evidence type="ECO:0000256" key="4">
    <source>
        <dbReference type="ARBA" id="ARBA00022801"/>
    </source>
</evidence>
<accession>A0A0H3ZZ91</accession>
<keyword evidence="3 8" id="KW-0645">Protease</keyword>
<dbReference type="AlphaFoldDB" id="A0A0H3ZZ91"/>
<evidence type="ECO:0000256" key="3">
    <source>
        <dbReference type="ARBA" id="ARBA00022670"/>
    </source>
</evidence>
<evidence type="ECO:0000256" key="5">
    <source>
        <dbReference type="ARBA" id="ARBA00022825"/>
    </source>
</evidence>
<dbReference type="GO" id="GO:0004176">
    <property type="term" value="F:ATP-dependent peptidase activity"/>
    <property type="evidence" value="ECO:0007669"/>
    <property type="project" value="InterPro"/>
</dbReference>
<dbReference type="GO" id="GO:0004252">
    <property type="term" value="F:serine-type endopeptidase activity"/>
    <property type="evidence" value="ECO:0007669"/>
    <property type="project" value="InterPro"/>
</dbReference>
<dbReference type="Pfam" id="PF25209">
    <property type="entry name" value="Phage_capsid_4"/>
    <property type="match status" value="1"/>
</dbReference>
<organism evidence="8">
    <name type="scientific">Enterovibrio sp. FF_113</name>
    <dbReference type="NCBI Taxonomy" id="1660266"/>
    <lineage>
        <taxon>Bacteria</taxon>
        <taxon>Pseudomonadati</taxon>
        <taxon>Pseudomonadota</taxon>
        <taxon>Gammaproteobacteria</taxon>
        <taxon>Vibrionales</taxon>
        <taxon>Vibrionaceae</taxon>
        <taxon>Enterovibrio</taxon>
    </lineage>
</organism>
<dbReference type="SUPFAM" id="SSF52096">
    <property type="entry name" value="ClpP/crotonase"/>
    <property type="match status" value="1"/>
</dbReference>
<feature type="compositionally biased region" description="Pro residues" evidence="7">
    <location>
        <begin position="236"/>
        <end position="246"/>
    </location>
</feature>
<comment type="similarity">
    <text evidence="1 6">Belongs to the peptidase S14 family.</text>
</comment>
<feature type="compositionally biased region" description="Low complexity" evidence="7">
    <location>
        <begin position="215"/>
        <end position="235"/>
    </location>
</feature>
<dbReference type="GO" id="GO:0009368">
    <property type="term" value="C:endopeptidase Clp complex"/>
    <property type="evidence" value="ECO:0007669"/>
    <property type="project" value="TreeGrafter"/>
</dbReference>
<dbReference type="GO" id="GO:0051117">
    <property type="term" value="F:ATPase binding"/>
    <property type="evidence" value="ECO:0007669"/>
    <property type="project" value="TreeGrafter"/>
</dbReference>
<evidence type="ECO:0000256" key="6">
    <source>
        <dbReference type="RuleBase" id="RU003567"/>
    </source>
</evidence>
<evidence type="ECO:0000313" key="8">
    <source>
        <dbReference type="EMBL" id="AKN38791.1"/>
    </source>
</evidence>
<feature type="region of interest" description="Disordered" evidence="7">
    <location>
        <begin position="215"/>
        <end position="250"/>
    </location>
</feature>
<name>A0A0H3ZZ91_9GAMM</name>
<dbReference type="PANTHER" id="PTHR10381:SF70">
    <property type="entry name" value="ATP-DEPENDENT CLP PROTEASE PROTEOLYTIC SUBUNIT"/>
    <property type="match status" value="1"/>
</dbReference>
<evidence type="ECO:0000256" key="7">
    <source>
        <dbReference type="SAM" id="MobiDB-lite"/>
    </source>
</evidence>
<reference evidence="8" key="1">
    <citation type="journal article" date="2015" name="MBio">
        <title>Eco-Evolutionary Dynamics of Episomes among Ecologically Cohesive Bacterial Populations.</title>
        <authorList>
            <person name="Xue H."/>
            <person name="Cordero O.X."/>
            <person name="Camas F.M."/>
            <person name="Trimble W."/>
            <person name="Meyer F."/>
            <person name="Guglielmini J."/>
            <person name="Rocha E.P."/>
            <person name="Polz M.F."/>
        </authorList>
    </citation>
    <scope>NUCLEOTIDE SEQUENCE</scope>
    <source>
        <strain evidence="8">FF_113</strain>
    </source>
</reference>
<dbReference type="GO" id="GO:0006515">
    <property type="term" value="P:protein quality control for misfolded or incompletely synthesized proteins"/>
    <property type="evidence" value="ECO:0007669"/>
    <property type="project" value="TreeGrafter"/>
</dbReference>
<sequence length="679" mass="72964">MAGAVNAPISENWYRIVASSSGAVEIYIYDEIGGWGITARQFANDLKSRGDVRNIVLRIHSPGGDVFEGMAIYNLLDQHPAYITVYIDGLAASMASVIAMVGDVVIIPMNAGIMVHKPWGIQGGDADDMRRYADLLDKVEDSLVSAYTKKTGKTVEEIKQLLDAETWMFGQEAVELGFADMVAEPLQAAASLNSKRLQEFTHMPDKFKAFLGPRAQTQPAAPTHQPAPQPAASVPTPTPTPTPSPTPAAGLTVADLQARNNEIQNLFANFGGRHQDLMIEALANPAMTLEAVKDKLLAAFGATTTPSNTPSASAHIYADNGNIVGDAMKAALMMRCGHKAEGTDDKKNPYAGMTLREMARMALTERGIGVAGQTALNIAGMAFTHSSSDFGNILLDVAHKSVLMGWEGSTETFEEWTYKGQLSDFKPAARVGMDSFKPLRQVRDGAEYKYVTVGDRAEMIALATYGELFSISRQTIINDDMQMLLDIPMMMGEAAKATIGDLVYGVLIGNVKMSDGKALFHADHGNMFDASAGVSVATLGGARQKMLSQTAADGKRKLNIRPGFVLTPTALELEMIQTIESGSIKGADVNAQIKNPLQNFAKVIAEPRLDDQATFDWYLAAGKGRDTIEVAYLDGVDTPYIEQQQGFTVDGVATKVRIDAGVAPRDFRGLVKSIGTAKA</sequence>
<dbReference type="PANTHER" id="PTHR10381">
    <property type="entry name" value="ATP-DEPENDENT CLP PROTEASE PROTEOLYTIC SUBUNIT"/>
    <property type="match status" value="1"/>
</dbReference>
<keyword evidence="5" id="KW-0720">Serine protease</keyword>
<keyword evidence="4" id="KW-0378">Hydrolase</keyword>